<organism evidence="12 13">
    <name type="scientific">Geodia barretti</name>
    <name type="common">Barrett's horny sponge</name>
    <dbReference type="NCBI Taxonomy" id="519541"/>
    <lineage>
        <taxon>Eukaryota</taxon>
        <taxon>Metazoa</taxon>
        <taxon>Porifera</taxon>
        <taxon>Demospongiae</taxon>
        <taxon>Heteroscleromorpha</taxon>
        <taxon>Tetractinellida</taxon>
        <taxon>Astrophorina</taxon>
        <taxon>Geodiidae</taxon>
        <taxon>Geodia</taxon>
    </lineage>
</organism>
<dbReference type="EC" id="1.5.1.2" evidence="9"/>
<dbReference type="InterPro" id="IPR000304">
    <property type="entry name" value="Pyrroline-COOH_reductase"/>
</dbReference>
<evidence type="ECO:0000313" key="13">
    <source>
        <dbReference type="Proteomes" id="UP001174909"/>
    </source>
</evidence>
<evidence type="ECO:0000256" key="5">
    <source>
        <dbReference type="ARBA" id="ARBA00023002"/>
    </source>
</evidence>
<keyword evidence="4 8" id="KW-0521">NADP</keyword>
<evidence type="ECO:0000256" key="4">
    <source>
        <dbReference type="ARBA" id="ARBA00022857"/>
    </source>
</evidence>
<dbReference type="EMBL" id="CASHTH010002841">
    <property type="protein sequence ID" value="CAI8036040.1"/>
    <property type="molecule type" value="Genomic_DNA"/>
</dbReference>
<dbReference type="HAMAP" id="MF_01925">
    <property type="entry name" value="P5C_reductase"/>
    <property type="match status" value="1"/>
</dbReference>
<dbReference type="PANTHER" id="PTHR11645:SF0">
    <property type="entry name" value="PYRROLINE-5-CARBOXYLATE REDUCTASE 3"/>
    <property type="match status" value="1"/>
</dbReference>
<evidence type="ECO:0000256" key="1">
    <source>
        <dbReference type="ARBA" id="ARBA00005205"/>
    </source>
</evidence>
<comment type="similarity">
    <text evidence="2 9">Belongs to the pyrroline-5-carboxylate reductase family.</text>
</comment>
<dbReference type="GO" id="GO:0004735">
    <property type="term" value="F:pyrroline-5-carboxylate reductase activity"/>
    <property type="evidence" value="ECO:0007669"/>
    <property type="project" value="UniProtKB-EC"/>
</dbReference>
<dbReference type="NCBIfam" id="TIGR00112">
    <property type="entry name" value="proC"/>
    <property type="match status" value="1"/>
</dbReference>
<sequence>MGGIVVRSIADVVFPARQIWVTDLDSTLVQQLCDEKGTNDAGNIAGLVEKADAIFCAVPPAAVPNILPQVTHNLSAPQWLISIAAGVTTTTLESYFDTAPPIVRVMPNISAAVGAAISVLTPGTVANETHLEIAQEIFNACGTSLIMDERHLDAVTGVSGSGPAYVALFVEALADAAVHVGISRADAQKLAIHTVLGAATMLAETQEHPAVLKNRVTTPGGTTAAGLHALECGGLRATLTEAILAATERAKELGNA</sequence>
<dbReference type="Pfam" id="PF14748">
    <property type="entry name" value="P5CR_dimer"/>
    <property type="match status" value="1"/>
</dbReference>
<gene>
    <name evidence="12" type="ORF">GBAR_LOCUS20223</name>
</gene>
<keyword evidence="3 9" id="KW-0641">Proline biosynthesis</keyword>
<evidence type="ECO:0000259" key="10">
    <source>
        <dbReference type="Pfam" id="PF03807"/>
    </source>
</evidence>
<evidence type="ECO:0000259" key="11">
    <source>
        <dbReference type="Pfam" id="PF14748"/>
    </source>
</evidence>
<reference evidence="12" key="1">
    <citation type="submission" date="2023-03" db="EMBL/GenBank/DDBJ databases">
        <authorList>
            <person name="Steffen K."/>
            <person name="Cardenas P."/>
        </authorList>
    </citation>
    <scope>NUCLEOTIDE SEQUENCE</scope>
</reference>
<dbReference type="SUPFAM" id="SSF48179">
    <property type="entry name" value="6-phosphogluconate dehydrogenase C-terminal domain-like"/>
    <property type="match status" value="1"/>
</dbReference>
<comment type="catalytic activity">
    <reaction evidence="9">
        <text>L-proline + NADP(+) = (S)-1-pyrroline-5-carboxylate + NADPH + 2 H(+)</text>
        <dbReference type="Rhea" id="RHEA:14109"/>
        <dbReference type="ChEBI" id="CHEBI:15378"/>
        <dbReference type="ChEBI" id="CHEBI:17388"/>
        <dbReference type="ChEBI" id="CHEBI:57783"/>
        <dbReference type="ChEBI" id="CHEBI:58349"/>
        <dbReference type="ChEBI" id="CHEBI:60039"/>
        <dbReference type="EC" id="1.5.1.2"/>
    </reaction>
</comment>
<dbReference type="AlphaFoldDB" id="A0AA35X2W2"/>
<dbReference type="PIRSF" id="PIRSF000193">
    <property type="entry name" value="Pyrrol-5-carb_rd"/>
    <property type="match status" value="1"/>
</dbReference>
<evidence type="ECO:0000256" key="9">
    <source>
        <dbReference type="RuleBase" id="RU003903"/>
    </source>
</evidence>
<comment type="pathway">
    <text evidence="1 9">Amino-acid biosynthesis; L-proline biosynthesis; L-proline from L-glutamate 5-semialdehyde: step 1/1.</text>
</comment>
<accession>A0AA35X2W2</accession>
<comment type="function">
    <text evidence="7">Oxidoreductase that catalyzes the last step in proline biosynthesis, which corresponds to the reduction of pyrroline-5-carboxylate (P5C) to L-proline using NAD(P)H. Proline is synthesized from either glutamate or ornithine; both are converted to P5C, and then to proline via pyrroline-5-carboxylate reductases (PYCRs). PYCR3 is exclusively linked to the biosynthesis of proline from ornithine.</text>
</comment>
<dbReference type="PANTHER" id="PTHR11645">
    <property type="entry name" value="PYRROLINE-5-CARBOXYLATE REDUCTASE"/>
    <property type="match status" value="1"/>
</dbReference>
<dbReference type="Pfam" id="PF03807">
    <property type="entry name" value="F420_oxidored"/>
    <property type="match status" value="1"/>
</dbReference>
<keyword evidence="13" id="KW-1185">Reference proteome</keyword>
<feature type="domain" description="Pyrroline-5-carboxylate reductase dimerisation" evidence="11">
    <location>
        <begin position="149"/>
        <end position="253"/>
    </location>
</feature>
<dbReference type="Proteomes" id="UP001174909">
    <property type="component" value="Unassembled WGS sequence"/>
</dbReference>
<keyword evidence="9" id="KW-0028">Amino-acid biosynthesis</keyword>
<dbReference type="Gene3D" id="3.40.50.720">
    <property type="entry name" value="NAD(P)-binding Rossmann-like Domain"/>
    <property type="match status" value="1"/>
</dbReference>
<dbReference type="PROSITE" id="PS00521">
    <property type="entry name" value="P5CR"/>
    <property type="match status" value="1"/>
</dbReference>
<proteinExistence type="inferred from homology"/>
<dbReference type="FunFam" id="1.10.3730.10:FF:000001">
    <property type="entry name" value="Pyrroline-5-carboxylate reductase"/>
    <property type="match status" value="1"/>
</dbReference>
<evidence type="ECO:0000256" key="6">
    <source>
        <dbReference type="ARBA" id="ARBA00038523"/>
    </source>
</evidence>
<feature type="binding site" evidence="8">
    <location>
        <begin position="57"/>
        <end position="60"/>
    </location>
    <ligand>
        <name>NADP(+)</name>
        <dbReference type="ChEBI" id="CHEBI:58349"/>
    </ligand>
</feature>
<comment type="caution">
    <text evidence="12">The sequence shown here is derived from an EMBL/GenBank/DDBJ whole genome shotgun (WGS) entry which is preliminary data.</text>
</comment>
<evidence type="ECO:0000256" key="7">
    <source>
        <dbReference type="ARBA" id="ARBA00049975"/>
    </source>
</evidence>
<dbReference type="InterPro" id="IPR028939">
    <property type="entry name" value="P5C_Rdtase_cat_N"/>
</dbReference>
<protein>
    <recommendedName>
        <fullName evidence="9">Pyrroline-5-carboxylate reductase</fullName>
        <ecNumber evidence="9">1.5.1.2</ecNumber>
    </recommendedName>
</protein>
<evidence type="ECO:0000256" key="2">
    <source>
        <dbReference type="ARBA" id="ARBA00005525"/>
    </source>
</evidence>
<evidence type="ECO:0000313" key="12">
    <source>
        <dbReference type="EMBL" id="CAI8036040.1"/>
    </source>
</evidence>
<dbReference type="InterPro" id="IPR036291">
    <property type="entry name" value="NAD(P)-bd_dom_sf"/>
</dbReference>
<evidence type="ECO:0000256" key="3">
    <source>
        <dbReference type="ARBA" id="ARBA00022650"/>
    </source>
</evidence>
<feature type="domain" description="Pyrroline-5-carboxylate reductase catalytic N-terminal" evidence="10">
    <location>
        <begin position="8"/>
        <end position="86"/>
    </location>
</feature>
<comment type="subunit">
    <text evidence="6">Homodecamer; composed of 5 homodimers.</text>
</comment>
<dbReference type="Gene3D" id="1.10.3730.10">
    <property type="entry name" value="ProC C-terminal domain-like"/>
    <property type="match status" value="1"/>
</dbReference>
<keyword evidence="5 9" id="KW-0560">Oxidoreductase</keyword>
<name>A0AA35X2W2_GEOBA</name>
<dbReference type="InterPro" id="IPR008927">
    <property type="entry name" value="6-PGluconate_DH-like_C_sf"/>
</dbReference>
<dbReference type="GO" id="GO:0055129">
    <property type="term" value="P:L-proline biosynthetic process"/>
    <property type="evidence" value="ECO:0007669"/>
    <property type="project" value="TreeGrafter"/>
</dbReference>
<dbReference type="SUPFAM" id="SSF51735">
    <property type="entry name" value="NAD(P)-binding Rossmann-fold domains"/>
    <property type="match status" value="1"/>
</dbReference>
<dbReference type="InterPro" id="IPR029036">
    <property type="entry name" value="P5CR_dimer"/>
</dbReference>
<dbReference type="InterPro" id="IPR053790">
    <property type="entry name" value="P5CR-like_CS"/>
</dbReference>
<evidence type="ECO:0000256" key="8">
    <source>
        <dbReference type="PIRSR" id="PIRSR000193-1"/>
    </source>
</evidence>